<organism evidence="12 13">
    <name type="scientific">Phytophthora sojae (strain P6497)</name>
    <name type="common">Soybean stem and root rot agent</name>
    <name type="synonym">Phytophthora megasperma f. sp. glycines</name>
    <dbReference type="NCBI Taxonomy" id="1094619"/>
    <lineage>
        <taxon>Eukaryota</taxon>
        <taxon>Sar</taxon>
        <taxon>Stramenopiles</taxon>
        <taxon>Oomycota</taxon>
        <taxon>Peronosporomycetes</taxon>
        <taxon>Peronosporales</taxon>
        <taxon>Peronosporaceae</taxon>
        <taxon>Phytophthora</taxon>
    </lineage>
</organism>
<evidence type="ECO:0000256" key="7">
    <source>
        <dbReference type="PIRSR" id="PIRSR601577-1"/>
    </source>
</evidence>
<keyword evidence="4" id="KW-0378">Hydrolase</keyword>
<sequence length="693" mass="74484">MKLVMMRCTVVKGLIALLLPLARACIHDRLDHRVVESLQHYADIHPLDVNATNFESATAEDVYQPIRITPYYDEDTLNLISAEKRAVIYKVIPDAIERFRNALSVVPVQGKLAAQHSCYYQWDATPPVCVNFVQDEACFEMPMPAEHFGATRYCSTCPNIKNGCLGGDCAYTAAGGMEDTDFLLYVRSITTDNCESRTLAYASTCQLDQFDRPTFGMANFCPEMISTADEDYDAQLATALHEITHALGFSAILFPYMRYPDGTPRTPRDANGMPPTYKSGTCPDGSEISYYVEPSADTVQYSTERGHSVAKMVTPNVAAFVQSHFGCESLSGAEIEQQDGTGCLGSHWEERIFESEYMTPVISYRNVFSALTLAYFEDSGWYRANLSTAERLHFGENRGCAFATEKCINPATGVSIASDHFCTSNTAESCSVDATSRSVCSISSGETIPSEYRYFPGAPTKGGDVYADYCPINTGYSYGDCSDVSNVELADTTGINILGESYGSNARCTASTLRSDDAIASGWKMPPSRPTGCYAMRCYDDGSSNDPSQSIIEVTIPRSNTNDVVQVNCSFKGEQVSAPGFTGWLTCPDPNVICDSLESYDFVDDSGTGSSGSSASATGSSGSSASSSATGSSTYSSGSSGHSSGTGSSGTGSSDTGSGTANLRTTNAAHALHSGATWIAHLLALTLLVWIFY</sequence>
<dbReference type="Gene3D" id="2.10.55.10">
    <property type="entry name" value="Leishmanolysin domain 3"/>
    <property type="match status" value="1"/>
</dbReference>
<evidence type="ECO:0000256" key="5">
    <source>
        <dbReference type="ARBA" id="ARBA00022833"/>
    </source>
</evidence>
<dbReference type="FunFam" id="3.90.132.10:FF:000005">
    <property type="entry name" value="Leishmanolysin metalloprotease M8"/>
    <property type="match status" value="1"/>
</dbReference>
<feature type="signal peptide" evidence="11">
    <location>
        <begin position="1"/>
        <end position="24"/>
    </location>
</feature>
<dbReference type="GO" id="GO:0046872">
    <property type="term" value="F:metal ion binding"/>
    <property type="evidence" value="ECO:0007669"/>
    <property type="project" value="UniProtKB-KW"/>
</dbReference>
<keyword evidence="6 8" id="KW-0482">Metalloprotease</keyword>
<keyword evidence="10" id="KW-0812">Transmembrane</keyword>
<protein>
    <submittedName>
        <fullName evidence="12">Leishmanolysin metalloprotease M8, Zn-binding site</fullName>
    </submittedName>
</protein>
<feature type="active site" evidence="7">
    <location>
        <position position="242"/>
    </location>
</feature>
<keyword evidence="2" id="KW-0645">Protease</keyword>
<evidence type="ECO:0000256" key="11">
    <source>
        <dbReference type="SAM" id="SignalP"/>
    </source>
</evidence>
<keyword evidence="3 8" id="KW-0479">Metal-binding</keyword>
<keyword evidence="11" id="KW-0732">Signal</keyword>
<evidence type="ECO:0000256" key="4">
    <source>
        <dbReference type="ARBA" id="ARBA00022801"/>
    </source>
</evidence>
<dbReference type="PANTHER" id="PTHR10942:SF0">
    <property type="entry name" value="LEISHMANOLYSIN-LIKE PEPTIDASE"/>
    <property type="match status" value="1"/>
</dbReference>
<dbReference type="InterPro" id="IPR001577">
    <property type="entry name" value="Peptidase_M8"/>
</dbReference>
<proteinExistence type="inferred from homology"/>
<dbReference type="GO" id="GO:0004222">
    <property type="term" value="F:metalloendopeptidase activity"/>
    <property type="evidence" value="ECO:0007669"/>
    <property type="project" value="InterPro"/>
</dbReference>
<dbReference type="Gene3D" id="3.90.132.10">
    <property type="entry name" value="Leishmanolysin , domain 2"/>
    <property type="match status" value="1"/>
</dbReference>
<comment type="cofactor">
    <cofactor evidence="8">
        <name>Zn(2+)</name>
        <dbReference type="ChEBI" id="CHEBI:29105"/>
    </cofactor>
    <text evidence="8">Binds 1 zinc ion per subunit.</text>
</comment>
<evidence type="ECO:0000256" key="10">
    <source>
        <dbReference type="SAM" id="Phobius"/>
    </source>
</evidence>
<reference evidence="12 13" key="1">
    <citation type="journal article" date="2006" name="Science">
        <title>Phytophthora genome sequences uncover evolutionary origins and mechanisms of pathogenesis.</title>
        <authorList>
            <person name="Tyler B.M."/>
            <person name="Tripathy S."/>
            <person name="Zhang X."/>
            <person name="Dehal P."/>
            <person name="Jiang R.H."/>
            <person name="Aerts A."/>
            <person name="Arredondo F.D."/>
            <person name="Baxter L."/>
            <person name="Bensasson D."/>
            <person name="Beynon J.L."/>
            <person name="Chapman J."/>
            <person name="Damasceno C.M."/>
            <person name="Dorrance A.E."/>
            <person name="Dou D."/>
            <person name="Dickerman A.W."/>
            <person name="Dubchak I.L."/>
            <person name="Garbelotto M."/>
            <person name="Gijzen M."/>
            <person name="Gordon S.G."/>
            <person name="Govers F."/>
            <person name="Grunwald N.J."/>
            <person name="Huang W."/>
            <person name="Ivors K.L."/>
            <person name="Jones R.W."/>
            <person name="Kamoun S."/>
            <person name="Krampis K."/>
            <person name="Lamour K.H."/>
            <person name="Lee M.K."/>
            <person name="McDonald W.H."/>
            <person name="Medina M."/>
            <person name="Meijer H.J."/>
            <person name="Nordberg E.K."/>
            <person name="Maclean D.J."/>
            <person name="Ospina-Giraldo M.D."/>
            <person name="Morris P.F."/>
            <person name="Phuntumart V."/>
            <person name="Putnam N.H."/>
            <person name="Rash S."/>
            <person name="Rose J.K."/>
            <person name="Sakihama Y."/>
            <person name="Salamov A.A."/>
            <person name="Savidor A."/>
            <person name="Scheuring C.F."/>
            <person name="Smith B.M."/>
            <person name="Sobral B.W."/>
            <person name="Terry A."/>
            <person name="Torto-Alalibo T.A."/>
            <person name="Win J."/>
            <person name="Xu Z."/>
            <person name="Zhang H."/>
            <person name="Grigoriev I.V."/>
            <person name="Rokhsar D.S."/>
            <person name="Boore J.L."/>
        </authorList>
    </citation>
    <scope>NUCLEOTIDE SEQUENCE [LARGE SCALE GENOMIC DNA]</scope>
    <source>
        <strain evidence="12 13">P6497</strain>
    </source>
</reference>
<evidence type="ECO:0000256" key="2">
    <source>
        <dbReference type="ARBA" id="ARBA00022670"/>
    </source>
</evidence>
<keyword evidence="5 8" id="KW-0862">Zinc</keyword>
<dbReference type="KEGG" id="psoj:PHYSODRAFT_251900"/>
<feature type="transmembrane region" description="Helical" evidence="10">
    <location>
        <begin position="671"/>
        <end position="692"/>
    </location>
</feature>
<evidence type="ECO:0000256" key="6">
    <source>
        <dbReference type="ARBA" id="ARBA00023049"/>
    </source>
</evidence>
<dbReference type="GO" id="GO:0005737">
    <property type="term" value="C:cytoplasm"/>
    <property type="evidence" value="ECO:0007669"/>
    <property type="project" value="TreeGrafter"/>
</dbReference>
<evidence type="ECO:0000313" key="13">
    <source>
        <dbReference type="Proteomes" id="UP000002640"/>
    </source>
</evidence>
<keyword evidence="13" id="KW-1185">Reference proteome</keyword>
<evidence type="ECO:0000313" key="12">
    <source>
        <dbReference type="EMBL" id="EGZ07029.1"/>
    </source>
</evidence>
<dbReference type="GO" id="GO:0006508">
    <property type="term" value="P:proteolysis"/>
    <property type="evidence" value="ECO:0007669"/>
    <property type="project" value="UniProtKB-KW"/>
</dbReference>
<feature type="region of interest" description="Disordered" evidence="9">
    <location>
        <begin position="611"/>
        <end position="661"/>
    </location>
</feature>
<comment type="similarity">
    <text evidence="1">Belongs to the peptidase M8 family.</text>
</comment>
<dbReference type="AlphaFoldDB" id="G5ACF5"/>
<dbReference type="Pfam" id="PF01457">
    <property type="entry name" value="Peptidase_M8"/>
    <property type="match status" value="2"/>
</dbReference>
<dbReference type="Gene3D" id="3.10.170.20">
    <property type="match status" value="1"/>
</dbReference>
<evidence type="ECO:0000256" key="1">
    <source>
        <dbReference type="ARBA" id="ARBA00005860"/>
    </source>
</evidence>
<feature type="chain" id="PRO_5003473019" evidence="11">
    <location>
        <begin position="25"/>
        <end position="693"/>
    </location>
</feature>
<evidence type="ECO:0000256" key="3">
    <source>
        <dbReference type="ARBA" id="ARBA00022723"/>
    </source>
</evidence>
<keyword evidence="10" id="KW-0472">Membrane</keyword>
<name>G5ACF5_PHYSP</name>
<dbReference type="EMBL" id="JH159163">
    <property type="protein sequence ID" value="EGZ07029.1"/>
    <property type="molecule type" value="Genomic_DNA"/>
</dbReference>
<evidence type="ECO:0000256" key="9">
    <source>
        <dbReference type="SAM" id="MobiDB-lite"/>
    </source>
</evidence>
<dbReference type="RefSeq" id="XP_009537793.1">
    <property type="nucleotide sequence ID" value="XM_009539498.1"/>
</dbReference>
<feature type="binding site" evidence="8">
    <location>
        <position position="245"/>
    </location>
    <ligand>
        <name>Zn(2+)</name>
        <dbReference type="ChEBI" id="CHEBI:29105"/>
        <note>catalytic</note>
    </ligand>
</feature>
<dbReference type="PANTHER" id="PTHR10942">
    <property type="entry name" value="LEISHMANOLYSIN-LIKE PEPTIDASE"/>
    <property type="match status" value="1"/>
</dbReference>
<gene>
    <name evidence="12" type="ORF">PHYSODRAFT_251900</name>
</gene>
<keyword evidence="10" id="KW-1133">Transmembrane helix</keyword>
<feature type="binding site" evidence="8">
    <location>
        <position position="241"/>
    </location>
    <ligand>
        <name>Zn(2+)</name>
        <dbReference type="ChEBI" id="CHEBI:29105"/>
        <note>catalytic</note>
    </ligand>
</feature>
<evidence type="ECO:0000256" key="8">
    <source>
        <dbReference type="PIRSR" id="PIRSR601577-2"/>
    </source>
</evidence>
<dbReference type="SMR" id="G5ACF5"/>
<accession>G5ACF5</accession>
<dbReference type="GO" id="GO:0007155">
    <property type="term" value="P:cell adhesion"/>
    <property type="evidence" value="ECO:0007669"/>
    <property type="project" value="InterPro"/>
</dbReference>
<dbReference type="GO" id="GO:0016020">
    <property type="term" value="C:membrane"/>
    <property type="evidence" value="ECO:0007669"/>
    <property type="project" value="InterPro"/>
</dbReference>
<dbReference type="InParanoid" id="G5ACF5"/>
<dbReference type="SUPFAM" id="SSF55486">
    <property type="entry name" value="Metalloproteases ('zincins'), catalytic domain"/>
    <property type="match status" value="1"/>
</dbReference>
<feature type="binding site" evidence="8">
    <location>
        <position position="347"/>
    </location>
    <ligand>
        <name>Zn(2+)</name>
        <dbReference type="ChEBI" id="CHEBI:29105"/>
        <note>catalytic</note>
    </ligand>
</feature>
<dbReference type="Proteomes" id="UP000002640">
    <property type="component" value="Unassembled WGS sequence"/>
</dbReference>
<dbReference type="GeneID" id="20638212"/>